<proteinExistence type="predicted"/>
<evidence type="ECO:0000313" key="1">
    <source>
        <dbReference type="EMBL" id="QHS91791.1"/>
    </source>
</evidence>
<sequence>MPSKIVNEERLIKKVTNAINNPKSSLYNLQDALEQIRYKGVRIYEDEYDIWVSKAILLHRYEMILEIFKITPNYYKLQTQVLRLFIFKKPRYLKQFVESNAFDPTNPSHTIMILGKSDKFKELEYFFSLPRTGHILTEIRKVVPLEYYKFYTSLAAKNPDLQKKQRLTKILLRFWLLTIKRIIPRWKNSLYYPGTGALYLKAYTSFKKNLPCLLTCV</sequence>
<dbReference type="AlphaFoldDB" id="A0A6C0BJ69"/>
<accession>A0A6C0BJ69</accession>
<dbReference type="EMBL" id="MN739163">
    <property type="protein sequence ID" value="QHS91791.1"/>
    <property type="molecule type" value="Genomic_DNA"/>
</dbReference>
<reference evidence="1" key="1">
    <citation type="journal article" date="2020" name="Nature">
        <title>Giant virus diversity and host interactions through global metagenomics.</title>
        <authorList>
            <person name="Schulz F."/>
            <person name="Roux S."/>
            <person name="Paez-Espino D."/>
            <person name="Jungbluth S."/>
            <person name="Walsh D.A."/>
            <person name="Denef V.J."/>
            <person name="McMahon K.D."/>
            <person name="Konstantinidis K.T."/>
            <person name="Eloe-Fadrosh E.A."/>
            <person name="Kyrpides N.C."/>
            <person name="Woyke T."/>
        </authorList>
    </citation>
    <scope>NUCLEOTIDE SEQUENCE</scope>
    <source>
        <strain evidence="1">GVMAG-M-3300013006-15</strain>
    </source>
</reference>
<protein>
    <submittedName>
        <fullName evidence="1">Uncharacterized protein</fullName>
    </submittedName>
</protein>
<organism evidence="1">
    <name type="scientific">viral metagenome</name>
    <dbReference type="NCBI Taxonomy" id="1070528"/>
    <lineage>
        <taxon>unclassified sequences</taxon>
        <taxon>metagenomes</taxon>
        <taxon>organismal metagenomes</taxon>
    </lineage>
</organism>
<name>A0A6C0BJ69_9ZZZZ</name>